<dbReference type="Pfam" id="PF00501">
    <property type="entry name" value="AMP-binding"/>
    <property type="match status" value="1"/>
</dbReference>
<name>A0A9X1ICJ9_9PROT</name>
<evidence type="ECO:0000313" key="3">
    <source>
        <dbReference type="EMBL" id="MCB4821716.1"/>
    </source>
</evidence>
<proteinExistence type="inferred from homology"/>
<dbReference type="InterPro" id="IPR045851">
    <property type="entry name" value="AMP-bd_C_sf"/>
</dbReference>
<reference evidence="3" key="1">
    <citation type="submission" date="2021-10" db="EMBL/GenBank/DDBJ databases">
        <title>Roseicella aerolatum sp. nov., isolated from aerosols of e-waste dismantling site.</title>
        <authorList>
            <person name="Qin T."/>
        </authorList>
    </citation>
    <scope>NUCLEOTIDE SEQUENCE</scope>
    <source>
        <strain evidence="3">GB24</strain>
    </source>
</reference>
<protein>
    <submittedName>
        <fullName evidence="3">AMP-binding protein</fullName>
    </submittedName>
</protein>
<feature type="domain" description="AMP-dependent synthetase/ligase" evidence="2">
    <location>
        <begin position="16"/>
        <end position="401"/>
    </location>
</feature>
<dbReference type="InterPro" id="IPR042099">
    <property type="entry name" value="ANL_N_sf"/>
</dbReference>
<dbReference type="RefSeq" id="WP_226606848.1">
    <property type="nucleotide sequence ID" value="NZ_JAJAQI010000009.1"/>
</dbReference>
<gene>
    <name evidence="3" type="ORF">LHA35_08230</name>
</gene>
<keyword evidence="4" id="KW-1185">Reference proteome</keyword>
<dbReference type="Gene3D" id="3.40.50.12780">
    <property type="entry name" value="N-terminal domain of ligase-like"/>
    <property type="match status" value="1"/>
</dbReference>
<organism evidence="3 4">
    <name type="scientific">Roseicella aerolata</name>
    <dbReference type="NCBI Taxonomy" id="2883479"/>
    <lineage>
        <taxon>Bacteria</taxon>
        <taxon>Pseudomonadati</taxon>
        <taxon>Pseudomonadota</taxon>
        <taxon>Alphaproteobacteria</taxon>
        <taxon>Acetobacterales</taxon>
        <taxon>Roseomonadaceae</taxon>
        <taxon>Roseicella</taxon>
    </lineage>
</organism>
<comment type="similarity">
    <text evidence="1">Belongs to the ATP-dependent AMP-binding enzyme family.</text>
</comment>
<dbReference type="GO" id="GO:0006633">
    <property type="term" value="P:fatty acid biosynthetic process"/>
    <property type="evidence" value="ECO:0007669"/>
    <property type="project" value="TreeGrafter"/>
</dbReference>
<dbReference type="SUPFAM" id="SSF56801">
    <property type="entry name" value="Acetyl-CoA synthetase-like"/>
    <property type="match status" value="1"/>
</dbReference>
<dbReference type="GO" id="GO:0005886">
    <property type="term" value="C:plasma membrane"/>
    <property type="evidence" value="ECO:0007669"/>
    <property type="project" value="TreeGrafter"/>
</dbReference>
<dbReference type="Proteomes" id="UP001139311">
    <property type="component" value="Unassembled WGS sequence"/>
</dbReference>
<dbReference type="Gene3D" id="3.30.300.30">
    <property type="match status" value="1"/>
</dbReference>
<accession>A0A9X1ICJ9</accession>
<evidence type="ECO:0000259" key="2">
    <source>
        <dbReference type="Pfam" id="PF00501"/>
    </source>
</evidence>
<evidence type="ECO:0000313" key="4">
    <source>
        <dbReference type="Proteomes" id="UP001139311"/>
    </source>
</evidence>
<dbReference type="InterPro" id="IPR000873">
    <property type="entry name" value="AMP-dep_synth/lig_dom"/>
</dbReference>
<dbReference type="PANTHER" id="PTHR22754">
    <property type="entry name" value="DISCO-INTERACTING PROTEIN 2 DIP2 -RELATED"/>
    <property type="match status" value="1"/>
</dbReference>
<comment type="caution">
    <text evidence="3">The sequence shown here is derived from an EMBL/GenBank/DDBJ whole genome shotgun (WGS) entry which is preliminary data.</text>
</comment>
<dbReference type="EMBL" id="JAJAQI010000009">
    <property type="protein sequence ID" value="MCB4821716.1"/>
    <property type="molecule type" value="Genomic_DNA"/>
</dbReference>
<sequence length="549" mass="57923">MPGPSLLDALRRRLAAAPGAPFAHVVQGGRTEVLTNAALAAGAARWAGLLAADGCRPGETVILMLRHEPALYTAFLGAMMAGCVPAFLPFPTPKQDARLFWQGHDALLRRIRAACVVTYPENAATLRAMIPDLPYRLRILGEEASAPPLARWHEGGGGEIALLQHSSGTTGLRKGVALSHAAILTQVEAHAAAIGFEAGDVVASWLPLYHDMGLVACFLLPLLKDGAVVSLDAFEWVARPGMLPAAIAAHRARWCWLPNFAFEYLARMHRPEERHDLSSLRAFINCSEVCRTESFDRFAAAYADCGVTPAQLQCCYAMAETVFAVTQTPPGSPAPRLLLSAAALASGEARTAAPGEAAKSLLSVGQPIDGLSVRILDARGRPLPEGAVGEVAVRGDCVFSGWQGEPEASAAAFTEGWYRTGDLGVLVGGELYITGRRKEVIILNGRTLYAPDLEAIAHEVPGVHPGRVVALGLPNPASGSEDLVLLAETPLTDGAARRDLQRALRAAIEAATGLSGAIAALRPPGWLVKTTSGKLSRAQNLAKYLAEAA</sequence>
<dbReference type="GO" id="GO:0070566">
    <property type="term" value="F:adenylyltransferase activity"/>
    <property type="evidence" value="ECO:0007669"/>
    <property type="project" value="TreeGrafter"/>
</dbReference>
<evidence type="ECO:0000256" key="1">
    <source>
        <dbReference type="ARBA" id="ARBA00006432"/>
    </source>
</evidence>
<dbReference type="PANTHER" id="PTHR22754:SF32">
    <property type="entry name" value="DISCO-INTERACTING PROTEIN 2"/>
    <property type="match status" value="1"/>
</dbReference>
<dbReference type="AlphaFoldDB" id="A0A9X1ICJ9"/>